<protein>
    <submittedName>
        <fullName evidence="1 2">Methyltransferase domain</fullName>
    </submittedName>
</protein>
<keyword evidence="4" id="KW-1185">Reference proteome</keyword>
<dbReference type="Pfam" id="PF13489">
    <property type="entry name" value="Methyltransf_23"/>
    <property type="match status" value="1"/>
</dbReference>
<dbReference type="SUPFAM" id="SSF53335">
    <property type="entry name" value="S-adenosyl-L-methionine-dependent methyltransferases"/>
    <property type="match status" value="1"/>
</dbReference>
<keyword evidence="1" id="KW-0808">Transferase</keyword>
<dbReference type="OrthoDB" id="8559822at2"/>
<evidence type="ECO:0000313" key="1">
    <source>
        <dbReference type="EMBL" id="KRT53971.1"/>
    </source>
</evidence>
<dbReference type="RefSeq" id="WP_057956135.1">
    <property type="nucleotide sequence ID" value="NZ_KQ556909.1"/>
</dbReference>
<dbReference type="Proteomes" id="UP000051276">
    <property type="component" value="Unassembled WGS sequence"/>
</dbReference>
<dbReference type="GO" id="GO:0032259">
    <property type="term" value="P:methylation"/>
    <property type="evidence" value="ECO:0007669"/>
    <property type="project" value="UniProtKB-KW"/>
</dbReference>
<gene>
    <name evidence="1" type="ORF">Ga0074115_10273</name>
    <name evidence="2" type="ORF">Ga0076813_15253</name>
</gene>
<sequence>MNIKQAVPWWLKIVIKILLSRLPVAYRLWHRLGIFQHGRMAPQEYALKVFERHLTQAGMADRVAGARVLELGPGDSIATALIVAAYGGEAVLVDVGAFADADPQTYRALAEYLKAQGLNPPDLSQAGSLDMILSACGARYLTEGLKSLHEIEADSIDLIFSQAVLEHVRLAEFDPTLAEFRRILRSGGLCSHQVDLKDHLAASLNNLRFSKRLWESDFFASSGFYTNRIRYGEMLKRFEAAGFAVEVCGEERWDALPLARAKLNQAFQQIPDQQLLISSFDVLLRSRG</sequence>
<name>A0A0T5YTJ3_9GAMM</name>
<evidence type="ECO:0000313" key="3">
    <source>
        <dbReference type="Proteomes" id="UP000051276"/>
    </source>
</evidence>
<dbReference type="Gene3D" id="3.40.50.150">
    <property type="entry name" value="Vaccinia Virus protein VP39"/>
    <property type="match status" value="1"/>
</dbReference>
<evidence type="ECO:0000313" key="4">
    <source>
        <dbReference type="Proteomes" id="UP000051634"/>
    </source>
</evidence>
<dbReference type="GO" id="GO:0008168">
    <property type="term" value="F:methyltransferase activity"/>
    <property type="evidence" value="ECO:0007669"/>
    <property type="project" value="UniProtKB-KW"/>
</dbReference>
<keyword evidence="1" id="KW-0489">Methyltransferase</keyword>
<evidence type="ECO:0000313" key="2">
    <source>
        <dbReference type="EMBL" id="KRT59319.1"/>
    </source>
</evidence>
<dbReference type="InterPro" id="IPR029063">
    <property type="entry name" value="SAM-dependent_MTases_sf"/>
</dbReference>
<dbReference type="STRING" id="54398.Ga0074115_10273"/>
<dbReference type="EMBL" id="LMXI01000169">
    <property type="protein sequence ID" value="KRT59319.1"/>
    <property type="molecule type" value="Genomic_DNA"/>
</dbReference>
<dbReference type="EMBL" id="LDXT01000094">
    <property type="protein sequence ID" value="KRT53971.1"/>
    <property type="molecule type" value="Genomic_DNA"/>
</dbReference>
<reference evidence="3 4" key="1">
    <citation type="submission" date="2015-11" db="EMBL/GenBank/DDBJ databases">
        <title>The genome of Candidatus Endoriftia persephone in Ridgeia piscesae and population structure of the North Eastern Pacific vestimentiferan symbionts.</title>
        <authorList>
            <person name="Perez M."/>
            <person name="Juniper K.S."/>
        </authorList>
    </citation>
    <scope>NUCLEOTIDE SEQUENCE [LARGE SCALE GENOMIC DNA]</scope>
    <source>
        <strain evidence="2">Ind10</strain>
        <strain evidence="1">Ind11</strain>
    </source>
</reference>
<dbReference type="AlphaFoldDB" id="A0A0T5YTJ3"/>
<proteinExistence type="predicted"/>
<dbReference type="Proteomes" id="UP000051634">
    <property type="component" value="Unassembled WGS sequence"/>
</dbReference>
<accession>A0A0T5YTJ3</accession>
<organism evidence="1 4">
    <name type="scientific">endosymbiont of Ridgeia piscesae</name>
    <dbReference type="NCBI Taxonomy" id="54398"/>
    <lineage>
        <taxon>Bacteria</taxon>
        <taxon>Pseudomonadati</taxon>
        <taxon>Pseudomonadota</taxon>
        <taxon>Gammaproteobacteria</taxon>
        <taxon>sulfur-oxidizing symbionts</taxon>
    </lineage>
</organism>
<comment type="caution">
    <text evidence="1">The sequence shown here is derived from an EMBL/GenBank/DDBJ whole genome shotgun (WGS) entry which is preliminary data.</text>
</comment>
<dbReference type="CDD" id="cd02440">
    <property type="entry name" value="AdoMet_MTases"/>
    <property type="match status" value="1"/>
</dbReference>